<evidence type="ECO:0000313" key="3">
    <source>
        <dbReference type="Proteomes" id="UP000029981"/>
    </source>
</evidence>
<dbReference type="EMBL" id="CM002926">
    <property type="protein sequence ID" value="KGN50784.1"/>
    <property type="molecule type" value="Genomic_DNA"/>
</dbReference>
<dbReference type="Gramene" id="KGN50784">
    <property type="protein sequence ID" value="KGN50784"/>
    <property type="gene ID" value="Csa_5G261730"/>
</dbReference>
<gene>
    <name evidence="2" type="ORF">Csa_5G261730</name>
</gene>
<name>A0A0A0KPF4_CUCSA</name>
<reference evidence="2 3" key="2">
    <citation type="journal article" date="2009" name="PLoS ONE">
        <title>An integrated genetic and cytogenetic map of the cucumber genome.</title>
        <authorList>
            <person name="Ren Y."/>
            <person name="Zhang Z."/>
            <person name="Liu J."/>
            <person name="Staub J.E."/>
            <person name="Han Y."/>
            <person name="Cheng Z."/>
            <person name="Li X."/>
            <person name="Lu J."/>
            <person name="Miao H."/>
            <person name="Kang H."/>
            <person name="Xie B."/>
            <person name="Gu X."/>
            <person name="Wang X."/>
            <person name="Du Y."/>
            <person name="Jin W."/>
            <person name="Huang S."/>
        </authorList>
    </citation>
    <scope>NUCLEOTIDE SEQUENCE [LARGE SCALE GENOMIC DNA]</scope>
    <source>
        <strain evidence="3">cv. 9930</strain>
    </source>
</reference>
<organism evidence="2 3">
    <name type="scientific">Cucumis sativus</name>
    <name type="common">Cucumber</name>
    <dbReference type="NCBI Taxonomy" id="3659"/>
    <lineage>
        <taxon>Eukaryota</taxon>
        <taxon>Viridiplantae</taxon>
        <taxon>Streptophyta</taxon>
        <taxon>Embryophyta</taxon>
        <taxon>Tracheophyta</taxon>
        <taxon>Spermatophyta</taxon>
        <taxon>Magnoliopsida</taxon>
        <taxon>eudicotyledons</taxon>
        <taxon>Gunneridae</taxon>
        <taxon>Pentapetalae</taxon>
        <taxon>rosids</taxon>
        <taxon>fabids</taxon>
        <taxon>Cucurbitales</taxon>
        <taxon>Cucurbitaceae</taxon>
        <taxon>Benincaseae</taxon>
        <taxon>Cucumis</taxon>
    </lineage>
</organism>
<feature type="region of interest" description="Disordered" evidence="1">
    <location>
        <begin position="29"/>
        <end position="53"/>
    </location>
</feature>
<dbReference type="AlphaFoldDB" id="A0A0A0KPF4"/>
<accession>A0A0A0KPF4</accession>
<proteinExistence type="predicted"/>
<keyword evidence="3" id="KW-1185">Reference proteome</keyword>
<reference evidence="2 3" key="1">
    <citation type="journal article" date="2009" name="Nat. Genet.">
        <title>The genome of the cucumber, Cucumis sativus L.</title>
        <authorList>
            <person name="Huang S."/>
            <person name="Li R."/>
            <person name="Zhang Z."/>
            <person name="Li L."/>
            <person name="Gu X."/>
            <person name="Fan W."/>
            <person name="Lucas W.J."/>
            <person name="Wang X."/>
            <person name="Xie B."/>
            <person name="Ni P."/>
            <person name="Ren Y."/>
            <person name="Zhu H."/>
            <person name="Li J."/>
            <person name="Lin K."/>
            <person name="Jin W."/>
            <person name="Fei Z."/>
            <person name="Li G."/>
            <person name="Staub J."/>
            <person name="Kilian A."/>
            <person name="van der Vossen E.A."/>
            <person name="Wu Y."/>
            <person name="Guo J."/>
            <person name="He J."/>
            <person name="Jia Z."/>
            <person name="Ren Y."/>
            <person name="Tian G."/>
            <person name="Lu Y."/>
            <person name="Ruan J."/>
            <person name="Qian W."/>
            <person name="Wang M."/>
            <person name="Huang Q."/>
            <person name="Li B."/>
            <person name="Xuan Z."/>
            <person name="Cao J."/>
            <person name="Asan"/>
            <person name="Wu Z."/>
            <person name="Zhang J."/>
            <person name="Cai Q."/>
            <person name="Bai Y."/>
            <person name="Zhao B."/>
            <person name="Han Y."/>
            <person name="Li Y."/>
            <person name="Li X."/>
            <person name="Wang S."/>
            <person name="Shi Q."/>
            <person name="Liu S."/>
            <person name="Cho W.K."/>
            <person name="Kim J.Y."/>
            <person name="Xu Y."/>
            <person name="Heller-Uszynska K."/>
            <person name="Miao H."/>
            <person name="Cheng Z."/>
            <person name="Zhang S."/>
            <person name="Wu J."/>
            <person name="Yang Y."/>
            <person name="Kang H."/>
            <person name="Li M."/>
            <person name="Liang H."/>
            <person name="Ren X."/>
            <person name="Shi Z."/>
            <person name="Wen M."/>
            <person name="Jian M."/>
            <person name="Yang H."/>
            <person name="Zhang G."/>
            <person name="Yang Z."/>
            <person name="Chen R."/>
            <person name="Liu S."/>
            <person name="Li J."/>
            <person name="Ma L."/>
            <person name="Liu H."/>
            <person name="Zhou Y."/>
            <person name="Zhao J."/>
            <person name="Fang X."/>
            <person name="Li G."/>
            <person name="Fang L."/>
            <person name="Li Y."/>
            <person name="Liu D."/>
            <person name="Zheng H."/>
            <person name="Zhang Y."/>
            <person name="Qin N."/>
            <person name="Li Z."/>
            <person name="Yang G."/>
            <person name="Yang S."/>
            <person name="Bolund L."/>
            <person name="Kristiansen K."/>
            <person name="Zheng H."/>
            <person name="Li S."/>
            <person name="Zhang X."/>
            <person name="Yang H."/>
            <person name="Wang J."/>
            <person name="Sun R."/>
            <person name="Zhang B."/>
            <person name="Jiang S."/>
            <person name="Wang J."/>
            <person name="Du Y."/>
            <person name="Li S."/>
        </authorList>
    </citation>
    <scope>NUCLEOTIDE SEQUENCE [LARGE SCALE GENOMIC DNA]</scope>
    <source>
        <strain evidence="3">cv. 9930</strain>
    </source>
</reference>
<protein>
    <submittedName>
        <fullName evidence="2">Uncharacterized protein</fullName>
    </submittedName>
</protein>
<dbReference type="Proteomes" id="UP000029981">
    <property type="component" value="Chromosome 5"/>
</dbReference>
<evidence type="ECO:0000313" key="2">
    <source>
        <dbReference type="EMBL" id="KGN50784.1"/>
    </source>
</evidence>
<reference evidence="2 3" key="4">
    <citation type="journal article" date="2011" name="BMC Genomics">
        <title>RNA-Seq improves annotation of protein-coding genes in the cucumber genome.</title>
        <authorList>
            <person name="Li Z."/>
            <person name="Zhang Z."/>
            <person name="Yan P."/>
            <person name="Huang S."/>
            <person name="Fei Z."/>
            <person name="Lin K."/>
        </authorList>
    </citation>
    <scope>NUCLEOTIDE SEQUENCE [LARGE SCALE GENOMIC DNA]</scope>
    <source>
        <strain evidence="3">cv. 9930</strain>
    </source>
</reference>
<evidence type="ECO:0000256" key="1">
    <source>
        <dbReference type="SAM" id="MobiDB-lite"/>
    </source>
</evidence>
<sequence>MQAELMNVKNELSQLRDQMPSLMQTMMHNMLHNIPPPPPSTSSMDPSGSGGDA</sequence>
<reference evidence="2 3" key="3">
    <citation type="journal article" date="2010" name="BMC Genomics">
        <title>Transcriptome sequencing and comparative analysis of cucumber flowers with different sex types.</title>
        <authorList>
            <person name="Guo S."/>
            <person name="Zheng Y."/>
            <person name="Joung J.G."/>
            <person name="Liu S."/>
            <person name="Zhang Z."/>
            <person name="Crasta O.R."/>
            <person name="Sobral B.W."/>
            <person name="Xu Y."/>
            <person name="Huang S."/>
            <person name="Fei Z."/>
        </authorList>
    </citation>
    <scope>NUCLEOTIDE SEQUENCE [LARGE SCALE GENOMIC DNA]</scope>
    <source>
        <strain evidence="3">cv. 9930</strain>
    </source>
</reference>